<dbReference type="InParanoid" id="A0A165DX31"/>
<sequence length="503" mass="55885">MPLYSRSSPISKLSIELLCMIFSATRELDERNSRTWDSNVLLSHVCQSWRHLAIQYAPLWDELIWSPANSVDLALTVLERSKSAPLRIDIDAMACLHKPPPSSDHVASAHSVIRTALSHLSRMAVCALSWSDDYWDSDVFAPLFSPLNLPHLRELVLRYQSRAVLPPPLPVVQVVCDDLLQLHLQDVVVKNWASMLGETTSIVTLTNCDIEYDDFLLFLESTPDLVELHLGWMDILNAPRDSDKVVGNAMDSLKVSHLELDTLRIIGRLLPIDKIDNVELAAHYMEEDQRPLWLDFLRIPSIAKIARLHLYHDVQSVLSVIAPNSMRRTLTSTRSALPLLPAALDGLDMFSTLEMVALDITQWVDFMDLVAAAPAGPRMPTLQDIRLAVNQSDISPTTASLRDYTGPVIAFPRLSSLDIGLLGPDPPSEALVRCLLRAVQPLFLIHGSGSDEAALKVQVMGSHDHSDALRCMYEKFVEGGATPGELKVGQVILLGLVLYENVL</sequence>
<evidence type="ECO:0000313" key="2">
    <source>
        <dbReference type="Proteomes" id="UP000077266"/>
    </source>
</evidence>
<dbReference type="OrthoDB" id="3341212at2759"/>
<protein>
    <recommendedName>
        <fullName evidence="3">F-box domain-containing protein</fullName>
    </recommendedName>
</protein>
<keyword evidence="2" id="KW-1185">Reference proteome</keyword>
<evidence type="ECO:0008006" key="3">
    <source>
        <dbReference type="Google" id="ProtNLM"/>
    </source>
</evidence>
<organism evidence="1 2">
    <name type="scientific">Exidia glandulosa HHB12029</name>
    <dbReference type="NCBI Taxonomy" id="1314781"/>
    <lineage>
        <taxon>Eukaryota</taxon>
        <taxon>Fungi</taxon>
        <taxon>Dikarya</taxon>
        <taxon>Basidiomycota</taxon>
        <taxon>Agaricomycotina</taxon>
        <taxon>Agaricomycetes</taxon>
        <taxon>Auriculariales</taxon>
        <taxon>Exidiaceae</taxon>
        <taxon>Exidia</taxon>
    </lineage>
</organism>
<accession>A0A165DX31</accession>
<dbReference type="AlphaFoldDB" id="A0A165DX31"/>
<dbReference type="Proteomes" id="UP000077266">
    <property type="component" value="Unassembled WGS sequence"/>
</dbReference>
<evidence type="ECO:0000313" key="1">
    <source>
        <dbReference type="EMBL" id="KZV85566.1"/>
    </source>
</evidence>
<proteinExistence type="predicted"/>
<name>A0A165DX31_EXIGL</name>
<reference evidence="1 2" key="1">
    <citation type="journal article" date="2016" name="Mol. Biol. Evol.">
        <title>Comparative Genomics of Early-Diverging Mushroom-Forming Fungi Provides Insights into the Origins of Lignocellulose Decay Capabilities.</title>
        <authorList>
            <person name="Nagy L.G."/>
            <person name="Riley R."/>
            <person name="Tritt A."/>
            <person name="Adam C."/>
            <person name="Daum C."/>
            <person name="Floudas D."/>
            <person name="Sun H."/>
            <person name="Yadav J.S."/>
            <person name="Pangilinan J."/>
            <person name="Larsson K.H."/>
            <person name="Matsuura K."/>
            <person name="Barry K."/>
            <person name="Labutti K."/>
            <person name="Kuo R."/>
            <person name="Ohm R.A."/>
            <person name="Bhattacharya S.S."/>
            <person name="Shirouzu T."/>
            <person name="Yoshinaga Y."/>
            <person name="Martin F.M."/>
            <person name="Grigoriev I.V."/>
            <person name="Hibbett D.S."/>
        </authorList>
    </citation>
    <scope>NUCLEOTIDE SEQUENCE [LARGE SCALE GENOMIC DNA]</scope>
    <source>
        <strain evidence="1 2">HHB12029</strain>
    </source>
</reference>
<gene>
    <name evidence="1" type="ORF">EXIGLDRAFT_725969</name>
</gene>
<dbReference type="EMBL" id="KV426183">
    <property type="protein sequence ID" value="KZV85566.1"/>
    <property type="molecule type" value="Genomic_DNA"/>
</dbReference>